<feature type="binding site" evidence="10">
    <location>
        <begin position="279"/>
        <end position="280"/>
    </location>
    <ligand>
        <name>carbamoyl phosphate</name>
        <dbReference type="ChEBI" id="CHEBI:58228"/>
    </ligand>
</feature>
<feature type="binding site" evidence="10">
    <location>
        <begin position="144"/>
        <end position="147"/>
    </location>
    <ligand>
        <name>carbamoyl phosphate</name>
        <dbReference type="ChEBI" id="CHEBI:58228"/>
    </ligand>
</feature>
<evidence type="ECO:0000256" key="7">
    <source>
        <dbReference type="ARBA" id="ARBA00022490"/>
    </source>
</evidence>
<evidence type="ECO:0000259" key="12">
    <source>
        <dbReference type="Pfam" id="PF02729"/>
    </source>
</evidence>
<proteinExistence type="inferred from homology"/>
<dbReference type="RefSeq" id="WP_116553735.1">
    <property type="nucleotide sequence ID" value="NZ_QCZG01000006.1"/>
</dbReference>
<dbReference type="EMBL" id="QCZG01000006">
    <property type="protein sequence ID" value="PWA12744.1"/>
    <property type="molecule type" value="Genomic_DNA"/>
</dbReference>
<dbReference type="HAMAP" id="MF_01109">
    <property type="entry name" value="OTCase"/>
    <property type="match status" value="1"/>
</dbReference>
<keyword evidence="8 10" id="KW-0808">Transferase</keyword>
<evidence type="ECO:0000256" key="8">
    <source>
        <dbReference type="ARBA" id="ARBA00022679"/>
    </source>
</evidence>
<dbReference type="Proteomes" id="UP000245998">
    <property type="component" value="Unassembled WGS sequence"/>
</dbReference>
<protein>
    <recommendedName>
        <fullName evidence="6 10">Ornithine carbamoyltransferase</fullName>
        <shortName evidence="10">OTCase</shortName>
        <ecNumber evidence="5 10">2.1.3.3</ecNumber>
    </recommendedName>
</protein>
<evidence type="ECO:0000313" key="13">
    <source>
        <dbReference type="EMBL" id="PWA12744.1"/>
    </source>
</evidence>
<dbReference type="Gene3D" id="3.40.50.1370">
    <property type="entry name" value="Aspartate/ornithine carbamoyltransferase"/>
    <property type="match status" value="2"/>
</dbReference>
<comment type="similarity">
    <text evidence="4 10">Belongs to the aspartate/ornithine carbamoyltransferase superfamily. OTCase family.</text>
</comment>
<comment type="catalytic activity">
    <reaction evidence="9 10">
        <text>carbamoyl phosphate + L-ornithine = L-citrulline + phosphate + H(+)</text>
        <dbReference type="Rhea" id="RHEA:19513"/>
        <dbReference type="ChEBI" id="CHEBI:15378"/>
        <dbReference type="ChEBI" id="CHEBI:43474"/>
        <dbReference type="ChEBI" id="CHEBI:46911"/>
        <dbReference type="ChEBI" id="CHEBI:57743"/>
        <dbReference type="ChEBI" id="CHEBI:58228"/>
        <dbReference type="EC" id="2.1.3.3"/>
    </reaction>
</comment>
<evidence type="ECO:0000256" key="2">
    <source>
        <dbReference type="ARBA" id="ARBA00004496"/>
    </source>
</evidence>
<dbReference type="InterPro" id="IPR006130">
    <property type="entry name" value="Asp/Orn_carbamoylTrfase"/>
</dbReference>
<keyword evidence="14" id="KW-1185">Reference proteome</keyword>
<dbReference type="Pfam" id="PF00185">
    <property type="entry name" value="OTCace"/>
    <property type="match status" value="1"/>
</dbReference>
<dbReference type="PRINTS" id="PR00102">
    <property type="entry name" value="OTCASE"/>
</dbReference>
<feature type="binding site" evidence="10">
    <location>
        <position position="175"/>
    </location>
    <ligand>
        <name>L-ornithine</name>
        <dbReference type="ChEBI" id="CHEBI:46911"/>
    </ligand>
</feature>
<evidence type="ECO:0000256" key="1">
    <source>
        <dbReference type="ARBA" id="ARBA00003822"/>
    </source>
</evidence>
<comment type="pathway">
    <text evidence="3">Amino-acid biosynthesis; L-arginine biosynthesis; L-arginine from L-ornithine and carbamoyl phosphate: step 1/3.</text>
</comment>
<feature type="binding site" evidence="10">
    <location>
        <position position="117"/>
    </location>
    <ligand>
        <name>carbamoyl phosphate</name>
        <dbReference type="ChEBI" id="CHEBI:58228"/>
    </ligand>
</feature>
<feature type="binding site" evidence="10">
    <location>
        <begin position="66"/>
        <end position="69"/>
    </location>
    <ligand>
        <name>carbamoyl phosphate</name>
        <dbReference type="ChEBI" id="CHEBI:58228"/>
    </ligand>
</feature>
<name>A0A2U1K6B8_9BACI</name>
<dbReference type="FunFam" id="3.40.50.1370:FF:000008">
    <property type="entry name" value="Ornithine carbamoyltransferase"/>
    <property type="match status" value="1"/>
</dbReference>
<dbReference type="GO" id="GO:0016597">
    <property type="term" value="F:amino acid binding"/>
    <property type="evidence" value="ECO:0007669"/>
    <property type="project" value="InterPro"/>
</dbReference>
<evidence type="ECO:0000256" key="9">
    <source>
        <dbReference type="ARBA" id="ARBA00048772"/>
    </source>
</evidence>
<feature type="binding site" evidence="10">
    <location>
        <begin position="243"/>
        <end position="244"/>
    </location>
    <ligand>
        <name>L-ornithine</name>
        <dbReference type="ChEBI" id="CHEBI:46911"/>
    </ligand>
</feature>
<evidence type="ECO:0000313" key="14">
    <source>
        <dbReference type="Proteomes" id="UP000245998"/>
    </source>
</evidence>
<evidence type="ECO:0000256" key="10">
    <source>
        <dbReference type="HAMAP-Rule" id="MF_01109"/>
    </source>
</evidence>
<dbReference type="EC" id="2.1.3.3" evidence="5 10"/>
<dbReference type="NCBIfam" id="TIGR00658">
    <property type="entry name" value="orni_carb_tr"/>
    <property type="match status" value="1"/>
</dbReference>
<evidence type="ECO:0000259" key="11">
    <source>
        <dbReference type="Pfam" id="PF00185"/>
    </source>
</evidence>
<feature type="binding site" evidence="10">
    <location>
        <position position="93"/>
    </location>
    <ligand>
        <name>carbamoyl phosphate</name>
        <dbReference type="ChEBI" id="CHEBI:58228"/>
    </ligand>
</feature>
<dbReference type="InterPro" id="IPR006132">
    <property type="entry name" value="Asp/Orn_carbamoyltranf_P-bd"/>
</dbReference>
<evidence type="ECO:0000256" key="4">
    <source>
        <dbReference type="ARBA" id="ARBA00007805"/>
    </source>
</evidence>
<keyword evidence="7 10" id="KW-0963">Cytoplasm</keyword>
<dbReference type="InterPro" id="IPR006131">
    <property type="entry name" value="Asp_carbamoyltransf_Asp/Orn-bd"/>
</dbReference>
<evidence type="ECO:0000256" key="5">
    <source>
        <dbReference type="ARBA" id="ARBA00013007"/>
    </source>
</evidence>
<feature type="binding site" evidence="10">
    <location>
        <position position="239"/>
    </location>
    <ligand>
        <name>L-ornithine</name>
        <dbReference type="ChEBI" id="CHEBI:46911"/>
    </ligand>
</feature>
<dbReference type="AlphaFoldDB" id="A0A2U1K6B8"/>
<feature type="domain" description="Aspartate/ornithine carbamoyltransferase Asp/Orn-binding" evidence="11">
    <location>
        <begin position="163"/>
        <end position="317"/>
    </location>
</feature>
<comment type="subcellular location">
    <subcellularLocation>
        <location evidence="2 10">Cytoplasm</location>
    </subcellularLocation>
</comment>
<dbReference type="InterPro" id="IPR024904">
    <property type="entry name" value="OTCase_ArgI"/>
</dbReference>
<dbReference type="InterPro" id="IPR002292">
    <property type="entry name" value="Orn/put_carbamltrans"/>
</dbReference>
<accession>A0A2U1K6B8</accession>
<dbReference type="GO" id="GO:0019240">
    <property type="term" value="P:citrulline biosynthetic process"/>
    <property type="evidence" value="ECO:0007669"/>
    <property type="project" value="TreeGrafter"/>
</dbReference>
<dbReference type="GO" id="GO:0004585">
    <property type="term" value="F:ornithine carbamoyltransferase activity"/>
    <property type="evidence" value="ECO:0007669"/>
    <property type="project" value="UniProtKB-UniRule"/>
</dbReference>
<dbReference type="PRINTS" id="PR00100">
    <property type="entry name" value="AOTCASE"/>
</dbReference>
<dbReference type="GO" id="GO:0042450">
    <property type="term" value="P:L-arginine biosynthetic process via ornithine"/>
    <property type="evidence" value="ECO:0007669"/>
    <property type="project" value="UniProtKB-UniRule"/>
</dbReference>
<dbReference type="PANTHER" id="PTHR45753">
    <property type="entry name" value="ORNITHINE CARBAMOYLTRANSFERASE, MITOCHONDRIAL"/>
    <property type="match status" value="1"/>
</dbReference>
<dbReference type="OrthoDB" id="9802587at2"/>
<gene>
    <name evidence="13" type="primary">argF</name>
    <name evidence="13" type="ORF">DCC39_04730</name>
</gene>
<reference evidence="13 14" key="1">
    <citation type="submission" date="2018-04" db="EMBL/GenBank/DDBJ databases">
        <title>Camelliibacillus theae gen. nov., sp. nov., isolated from Pu'er tea.</title>
        <authorList>
            <person name="Niu L."/>
        </authorList>
    </citation>
    <scope>NUCLEOTIDE SEQUENCE [LARGE SCALE GENOMIC DNA]</scope>
    <source>
        <strain evidence="13 14">T8</strain>
    </source>
</reference>
<evidence type="ECO:0000256" key="6">
    <source>
        <dbReference type="ARBA" id="ARBA00016634"/>
    </source>
</evidence>
<dbReference type="SUPFAM" id="SSF53671">
    <property type="entry name" value="Aspartate/ornithine carbamoyltransferase"/>
    <property type="match status" value="1"/>
</dbReference>
<evidence type="ECO:0000256" key="3">
    <source>
        <dbReference type="ARBA" id="ARBA00004975"/>
    </source>
</evidence>
<dbReference type="GO" id="GO:0005737">
    <property type="term" value="C:cytoplasm"/>
    <property type="evidence" value="ECO:0007669"/>
    <property type="project" value="UniProtKB-SubCell"/>
</dbReference>
<dbReference type="NCBIfam" id="NF001986">
    <property type="entry name" value="PRK00779.1"/>
    <property type="match status" value="1"/>
</dbReference>
<organism evidence="13 14">
    <name type="scientific">Pueribacillus theae</name>
    <dbReference type="NCBI Taxonomy" id="2171751"/>
    <lineage>
        <taxon>Bacteria</taxon>
        <taxon>Bacillati</taxon>
        <taxon>Bacillota</taxon>
        <taxon>Bacilli</taxon>
        <taxon>Bacillales</taxon>
        <taxon>Bacillaceae</taxon>
        <taxon>Pueribacillus</taxon>
    </lineage>
</organism>
<dbReference type="PROSITE" id="PS00097">
    <property type="entry name" value="CARBAMOYLTRANSFERASE"/>
    <property type="match status" value="1"/>
</dbReference>
<dbReference type="FunFam" id="3.40.50.1370:FF:000016">
    <property type="entry name" value="Ornithine carbamoyltransferase"/>
    <property type="match status" value="1"/>
</dbReference>
<dbReference type="InterPro" id="IPR036901">
    <property type="entry name" value="Asp/Orn_carbamoylTrfase_sf"/>
</dbReference>
<dbReference type="PANTHER" id="PTHR45753:SF3">
    <property type="entry name" value="ORNITHINE TRANSCARBAMYLASE, MITOCHONDRIAL"/>
    <property type="match status" value="1"/>
</dbReference>
<sequence length="319" mass="35667">MTNSVVNKDLKITLKGKDFLTLADFSKEELMYFIELAIELKEKQKRGIPHKLLEGKTLAMIFEKSSTRTRVSFESGMFQLGGHAMFLSKNDLQMGRGETISDTAKVLSRYVDGIMIRTFGHHIVQELADNASVPIINGLTDDYHPCQVLADLVTIYEKKGSFEGKKLAYIGDGNNMAHSLLIGCAIMGIDCTVAVPENYEVKADILQKAQERAKDTGAVIKQVYEPVLAVENADIIYTDVWTSMGWEDEMQDRLKAFAKFQVNEELVKHAKDDYLFFHCLPAHRGEEVTAGIIDGPNSVVFDEAENRLHAQKAILASLM</sequence>
<dbReference type="Pfam" id="PF02729">
    <property type="entry name" value="OTCace_N"/>
    <property type="match status" value="1"/>
</dbReference>
<feature type="domain" description="Aspartate/ornithine carbamoyltransferase carbamoyl-P binding" evidence="12">
    <location>
        <begin position="17"/>
        <end position="157"/>
    </location>
</feature>
<feature type="binding site" evidence="10">
    <location>
        <position position="307"/>
    </location>
    <ligand>
        <name>carbamoyl phosphate</name>
        <dbReference type="ChEBI" id="CHEBI:58228"/>
    </ligand>
</feature>
<comment type="caution">
    <text evidence="13">The sequence shown here is derived from an EMBL/GenBank/DDBJ whole genome shotgun (WGS) entry which is preliminary data.</text>
</comment>
<comment type="function">
    <text evidence="1">Reversibly catalyzes the transfer of the carbamoyl group from carbamoyl phosphate (CP) to the N(epsilon) atom of ornithine (ORN) to produce L-citrulline.</text>
</comment>